<dbReference type="Pfam" id="PF01370">
    <property type="entry name" value="Epimerase"/>
    <property type="match status" value="1"/>
</dbReference>
<keyword evidence="3" id="KW-1185">Reference proteome</keyword>
<protein>
    <submittedName>
        <fullName evidence="2">Nucleoside-diphosphate-sugar epimerase</fullName>
    </submittedName>
</protein>
<dbReference type="RefSeq" id="WP_183947009.1">
    <property type="nucleotide sequence ID" value="NZ_JACHHX010000002.1"/>
</dbReference>
<dbReference type="InterPro" id="IPR036291">
    <property type="entry name" value="NAD(P)-bd_dom_sf"/>
</dbReference>
<feature type="domain" description="NAD-dependent epimerase/dehydratase" evidence="1">
    <location>
        <begin position="124"/>
        <end position="214"/>
    </location>
</feature>
<dbReference type="Gene3D" id="3.40.50.720">
    <property type="entry name" value="NAD(P)-binding Rossmann-like Domain"/>
    <property type="match status" value="1"/>
</dbReference>
<dbReference type="AlphaFoldDB" id="A0A7W7V701"/>
<evidence type="ECO:0000259" key="1">
    <source>
        <dbReference type="Pfam" id="PF01370"/>
    </source>
</evidence>
<dbReference type="GO" id="GO:0044877">
    <property type="term" value="F:protein-containing complex binding"/>
    <property type="evidence" value="ECO:0007669"/>
    <property type="project" value="TreeGrafter"/>
</dbReference>
<comment type="caution">
    <text evidence="2">The sequence shown here is derived from an EMBL/GenBank/DDBJ whole genome shotgun (WGS) entry which is preliminary data.</text>
</comment>
<dbReference type="PANTHER" id="PTHR12126">
    <property type="entry name" value="NADH-UBIQUINONE OXIDOREDUCTASE 39 KDA SUBUNIT-RELATED"/>
    <property type="match status" value="1"/>
</dbReference>
<dbReference type="Proteomes" id="UP000519004">
    <property type="component" value="Unassembled WGS sequence"/>
</dbReference>
<dbReference type="PANTHER" id="PTHR12126:SF11">
    <property type="entry name" value="NADH DEHYDROGENASE [UBIQUINONE] 1 ALPHA SUBCOMPLEX SUBUNIT 9, MITOCHONDRIAL"/>
    <property type="match status" value="1"/>
</dbReference>
<dbReference type="EMBL" id="JACHHX010000002">
    <property type="protein sequence ID" value="MBB5014414.1"/>
    <property type="molecule type" value="Genomic_DNA"/>
</dbReference>
<dbReference type="SUPFAM" id="SSF51735">
    <property type="entry name" value="NAD(P)-binding Rossmann-fold domains"/>
    <property type="match status" value="1"/>
</dbReference>
<organism evidence="2 3">
    <name type="scientific">Rehaibacterium terrae</name>
    <dbReference type="NCBI Taxonomy" id="1341696"/>
    <lineage>
        <taxon>Bacteria</taxon>
        <taxon>Pseudomonadati</taxon>
        <taxon>Pseudomonadota</taxon>
        <taxon>Gammaproteobacteria</taxon>
        <taxon>Lysobacterales</taxon>
        <taxon>Lysobacteraceae</taxon>
        <taxon>Rehaibacterium</taxon>
    </lineage>
</organism>
<accession>A0A7W7V701</accession>
<proteinExistence type="predicted"/>
<gene>
    <name evidence="2" type="ORF">HNQ58_000288</name>
</gene>
<name>A0A7W7V701_9GAMM</name>
<evidence type="ECO:0000313" key="2">
    <source>
        <dbReference type="EMBL" id="MBB5014414.1"/>
    </source>
</evidence>
<sequence>MHRVILAAHVHDAHGGMTQSDWLVFGASGAVGRFLLGRLAARGETVLAVSRRGRPAWSAALTQVRWTRLDLFGERLERGLCAARVLSAGPLDGFVDACLQADWPAGTRVVALSSMSAVTKQDSPDPAERALARRLVHAEEALVDAAAARGWRVTLLRPTLIWGAGMDRSLTALVELGRQWGMLPLPRSARGLRQPVHADDLAQAMIAAAGHPDLDRAVLPLPGGEALPFRDMLARSLAVAAPQVRLVQVPDLLAWPAIWLLGRLPGRAATLSAQLGRTREDLQVRDASGWERLGIVPRAFAPSANAFEPPDDSPFEFS</sequence>
<dbReference type="InterPro" id="IPR051207">
    <property type="entry name" value="ComplexI_NDUFA9_subunit"/>
</dbReference>
<evidence type="ECO:0000313" key="3">
    <source>
        <dbReference type="Proteomes" id="UP000519004"/>
    </source>
</evidence>
<dbReference type="InterPro" id="IPR001509">
    <property type="entry name" value="Epimerase_deHydtase"/>
</dbReference>
<reference evidence="2 3" key="1">
    <citation type="submission" date="2020-08" db="EMBL/GenBank/DDBJ databases">
        <title>Genomic Encyclopedia of Type Strains, Phase IV (KMG-IV): sequencing the most valuable type-strain genomes for metagenomic binning, comparative biology and taxonomic classification.</title>
        <authorList>
            <person name="Goeker M."/>
        </authorList>
    </citation>
    <scope>NUCLEOTIDE SEQUENCE [LARGE SCALE GENOMIC DNA]</scope>
    <source>
        <strain evidence="2 3">DSM 25897</strain>
    </source>
</reference>